<protein>
    <submittedName>
        <fullName evidence="6">Uncharacterized protein</fullName>
    </submittedName>
</protein>
<organism evidence="6 7">
    <name type="scientific">Brachionus calyciflorus</name>
    <dbReference type="NCBI Taxonomy" id="104777"/>
    <lineage>
        <taxon>Eukaryota</taxon>
        <taxon>Metazoa</taxon>
        <taxon>Spiralia</taxon>
        <taxon>Gnathifera</taxon>
        <taxon>Rotifera</taxon>
        <taxon>Eurotatoria</taxon>
        <taxon>Monogononta</taxon>
        <taxon>Pseudotrocha</taxon>
        <taxon>Ploima</taxon>
        <taxon>Brachionidae</taxon>
        <taxon>Brachionus</taxon>
    </lineage>
</organism>
<keyword evidence="3" id="KW-0804">Transcription</keyword>
<proteinExistence type="predicted"/>
<dbReference type="Pfam" id="PF02269">
    <property type="entry name" value="TFIID-18kDa"/>
    <property type="match status" value="1"/>
</dbReference>
<dbReference type="PANTHER" id="PTHR11380">
    <property type="entry name" value="TRANSCRIPTION INITIATION FACTOR TFIID/SUPT3-RELATED"/>
    <property type="match status" value="1"/>
</dbReference>
<reference evidence="6" key="1">
    <citation type="submission" date="2021-02" db="EMBL/GenBank/DDBJ databases">
        <authorList>
            <person name="Nowell W R."/>
        </authorList>
    </citation>
    <scope>NUCLEOTIDE SEQUENCE</scope>
    <source>
        <strain evidence="6">Ploen Becks lab</strain>
    </source>
</reference>
<evidence type="ECO:0000313" key="6">
    <source>
        <dbReference type="EMBL" id="CAF0894302.1"/>
    </source>
</evidence>
<sequence length="533" mass="61900">MSIYGFNIENYDSDKSLNQEICQMVFSILGDYNIPLPEVVFLIESIVKKQIRLMVRKAEIVSNLRNSKFIEIEDFVFVFRHDIIKLKRLFDFLTFEKSTKSLDQNCSEDYEVKPDNKQGRIRKKILDFMKNLGKITDSKISRISKNEPCLIDCSKVEQLKTIDSNYANLNDDQYVELINLRHNSFRILSRKRFQKLKIVLLNQDFKQLSDQCGEIIGFLFRELLNEILEKLSKLKNQESNLKSHMSSNELSSYYRIKHSLKINWLEPFLDIKNGNHLVLYKMDLKNSSTKCILIILSSINSQRESNLDNEASNTTLSYIDLNFNEISYTLNIILPLIVGLFVALILGWMLIRYKMSSHQRSNYNGSIYCCPEKCFEFCAKFFECKIKRPKIFKFNKTPRSHINYTPANKFSSFGIGSNGISFIKNQKVKTEQVKRTSIDRLSTNSNTVGTPLASVKQNNLSNAANSSSSSLRTQLNALTSIQEQHQLPFRFLNRDSFSSRRESFIQMPDLIKSNNFSMNLFHSFQSKNTSLFS</sequence>
<dbReference type="CDD" id="cd22926">
    <property type="entry name" value="HFD_SPT3"/>
    <property type="match status" value="1"/>
</dbReference>
<name>A0A813Z6W6_9BILA</name>
<keyword evidence="4" id="KW-0539">Nucleus</keyword>
<evidence type="ECO:0000256" key="3">
    <source>
        <dbReference type="ARBA" id="ARBA00023163"/>
    </source>
</evidence>
<evidence type="ECO:0000256" key="1">
    <source>
        <dbReference type="ARBA" id="ARBA00004123"/>
    </source>
</evidence>
<comment type="caution">
    <text evidence="6">The sequence shown here is derived from an EMBL/GenBank/DDBJ whole genome shotgun (WGS) entry which is preliminary data.</text>
</comment>
<evidence type="ECO:0000256" key="5">
    <source>
        <dbReference type="SAM" id="Phobius"/>
    </source>
</evidence>
<evidence type="ECO:0000256" key="2">
    <source>
        <dbReference type="ARBA" id="ARBA00023015"/>
    </source>
</evidence>
<dbReference type="PANTHER" id="PTHR11380:SF16">
    <property type="entry name" value="TRANSCRIPTION INITIATION PROTEIN SPT3 HOMOLOG"/>
    <property type="match status" value="1"/>
</dbReference>
<evidence type="ECO:0000313" key="7">
    <source>
        <dbReference type="Proteomes" id="UP000663879"/>
    </source>
</evidence>
<keyword evidence="7" id="KW-1185">Reference proteome</keyword>
<keyword evidence="5" id="KW-0812">Transmembrane</keyword>
<gene>
    <name evidence="6" type="ORF">OXX778_LOCUS11071</name>
</gene>
<dbReference type="GO" id="GO:0006366">
    <property type="term" value="P:transcription by RNA polymerase II"/>
    <property type="evidence" value="ECO:0007669"/>
    <property type="project" value="InterPro"/>
</dbReference>
<dbReference type="Proteomes" id="UP000663879">
    <property type="component" value="Unassembled WGS sequence"/>
</dbReference>
<keyword evidence="5" id="KW-1133">Transmembrane helix</keyword>
<feature type="transmembrane region" description="Helical" evidence="5">
    <location>
        <begin position="332"/>
        <end position="351"/>
    </location>
</feature>
<dbReference type="GO" id="GO:0005634">
    <property type="term" value="C:nucleus"/>
    <property type="evidence" value="ECO:0007669"/>
    <property type="project" value="UniProtKB-SubCell"/>
</dbReference>
<dbReference type="AlphaFoldDB" id="A0A813Z6W6"/>
<keyword evidence="2" id="KW-0805">Transcription regulation</keyword>
<accession>A0A813Z6W6</accession>
<keyword evidence="5" id="KW-0472">Membrane</keyword>
<dbReference type="OrthoDB" id="440760at2759"/>
<dbReference type="InterPro" id="IPR003195">
    <property type="entry name" value="TFIID_TAF13"/>
</dbReference>
<comment type="subcellular location">
    <subcellularLocation>
        <location evidence="1">Nucleus</location>
    </subcellularLocation>
</comment>
<dbReference type="EMBL" id="CAJNOC010001832">
    <property type="protein sequence ID" value="CAF0894302.1"/>
    <property type="molecule type" value="Genomic_DNA"/>
</dbReference>
<evidence type="ECO:0000256" key="4">
    <source>
        <dbReference type="ARBA" id="ARBA00023242"/>
    </source>
</evidence>